<accession>A0A9N9EUC9</accession>
<reference evidence="2" key="1">
    <citation type="submission" date="2021-06" db="EMBL/GenBank/DDBJ databases">
        <authorList>
            <person name="Kallberg Y."/>
            <person name="Tangrot J."/>
            <person name="Rosling A."/>
        </authorList>
    </citation>
    <scope>NUCLEOTIDE SEQUENCE</scope>
    <source>
        <strain evidence="2">MT106</strain>
    </source>
</reference>
<feature type="non-terminal residue" evidence="2">
    <location>
        <position position="358"/>
    </location>
</feature>
<feature type="non-terminal residue" evidence="2">
    <location>
        <position position="1"/>
    </location>
</feature>
<organism evidence="2 3">
    <name type="scientific">Ambispora gerdemannii</name>
    <dbReference type="NCBI Taxonomy" id="144530"/>
    <lineage>
        <taxon>Eukaryota</taxon>
        <taxon>Fungi</taxon>
        <taxon>Fungi incertae sedis</taxon>
        <taxon>Mucoromycota</taxon>
        <taxon>Glomeromycotina</taxon>
        <taxon>Glomeromycetes</taxon>
        <taxon>Archaeosporales</taxon>
        <taxon>Ambisporaceae</taxon>
        <taxon>Ambispora</taxon>
    </lineage>
</organism>
<proteinExistence type="predicted"/>
<comment type="caution">
    <text evidence="2">The sequence shown here is derived from an EMBL/GenBank/DDBJ whole genome shotgun (WGS) entry which is preliminary data.</text>
</comment>
<name>A0A9N9EUC9_9GLOM</name>
<feature type="coiled-coil region" evidence="1">
    <location>
        <begin position="121"/>
        <end position="155"/>
    </location>
</feature>
<protein>
    <submittedName>
        <fullName evidence="2">1144_t:CDS:1</fullName>
    </submittedName>
</protein>
<keyword evidence="1" id="KW-0175">Coiled coil</keyword>
<dbReference type="OrthoDB" id="2444340at2759"/>
<gene>
    <name evidence="2" type="ORF">AGERDE_LOCUS12916</name>
</gene>
<evidence type="ECO:0000313" key="2">
    <source>
        <dbReference type="EMBL" id="CAG8686531.1"/>
    </source>
</evidence>
<dbReference type="Proteomes" id="UP000789831">
    <property type="component" value="Unassembled WGS sequence"/>
</dbReference>
<keyword evidence="3" id="KW-1185">Reference proteome</keyword>
<dbReference type="AlphaFoldDB" id="A0A9N9EUC9"/>
<sequence>TYFKLALEWSSQDNNIVYRWTDYANDSTFTNIQQTSAARDDLSTNVEWLRGFVSQHVPNLFKSEEALFQAEVQRNNIINQAKRKAKELREDLYFDDPHNKGIIKEGLPIIANGWSGSKEIVQALGVKLNESQKNIQKTKNELKTVKKRLRRSLDTIHKLKTRLKTDSDSSCTNSDFEYQTIEKLTEKARLGSTILVSTNIFLDLVLNQPCITCHNTDSANRTAKIRVDGLQICVIITCSLCLDEVEYYNEREGDDFSKSIAGAGLIGGVNREELRSMLAVLGITRQNGHQQYFNKQSEFFYNLYQIADNSTENALITICEQLHKNNRDILEVSFDCAWSHVREASQASGEFIYNGKLE</sequence>
<evidence type="ECO:0000313" key="3">
    <source>
        <dbReference type="Proteomes" id="UP000789831"/>
    </source>
</evidence>
<dbReference type="EMBL" id="CAJVPL010012365">
    <property type="protein sequence ID" value="CAG8686531.1"/>
    <property type="molecule type" value="Genomic_DNA"/>
</dbReference>
<evidence type="ECO:0000256" key="1">
    <source>
        <dbReference type="SAM" id="Coils"/>
    </source>
</evidence>